<proteinExistence type="predicted"/>
<accession>A0ABP3JGA2</accession>
<evidence type="ECO:0000313" key="3">
    <source>
        <dbReference type="Proteomes" id="UP001500740"/>
    </source>
</evidence>
<dbReference type="PANTHER" id="PTHR43471:SF10">
    <property type="entry name" value="SLL1107 PROTEIN"/>
    <property type="match status" value="1"/>
</dbReference>
<name>A0ABP3JGA2_9BACI</name>
<feature type="transmembrane region" description="Helical" evidence="1">
    <location>
        <begin position="181"/>
        <end position="201"/>
    </location>
</feature>
<dbReference type="Pfam" id="PF12679">
    <property type="entry name" value="ABC2_membrane_2"/>
    <property type="match status" value="1"/>
</dbReference>
<keyword evidence="1" id="KW-0812">Transmembrane</keyword>
<keyword evidence="3" id="KW-1185">Reference proteome</keyword>
<protein>
    <submittedName>
        <fullName evidence="2">ABC transporter permease subunit</fullName>
    </submittedName>
</protein>
<dbReference type="EMBL" id="BAAACZ010000002">
    <property type="protein sequence ID" value="GAA0450554.1"/>
    <property type="molecule type" value="Genomic_DNA"/>
</dbReference>
<feature type="transmembrane region" description="Helical" evidence="1">
    <location>
        <begin position="116"/>
        <end position="140"/>
    </location>
</feature>
<reference evidence="3" key="1">
    <citation type="journal article" date="2019" name="Int. J. Syst. Evol. Microbiol.">
        <title>The Global Catalogue of Microorganisms (GCM) 10K type strain sequencing project: providing services to taxonomists for standard genome sequencing and annotation.</title>
        <authorList>
            <consortium name="The Broad Institute Genomics Platform"/>
            <consortium name="The Broad Institute Genome Sequencing Center for Infectious Disease"/>
            <person name="Wu L."/>
            <person name="Ma J."/>
        </authorList>
    </citation>
    <scope>NUCLEOTIDE SEQUENCE [LARGE SCALE GENOMIC DNA]</scope>
    <source>
        <strain evidence="3">JCM 14193</strain>
    </source>
</reference>
<sequence>MQWQTIFKKELTENWRNFKWIWVPIVFIIFAVMDPVTTYYLPIILESAGNMPDGASFDIPIPSVAEAMLMSFNELGVLGVLIAVVASMGIVSKEVKSGVYELILSKPVSFTNYITAKYTAMLSLLAFSLVISLLVGWYYVTVLYGELSITQLIVSTSFFIIYFMLILGIVMLFNSFFKSQGLVAFLSIITIIALNTISSIYSHVLTWSPALISDYIGLYFFSGELESEIWLSSAVAVALTVLCLAIAVTTLKNRALD</sequence>
<feature type="transmembrane region" description="Helical" evidence="1">
    <location>
        <begin position="229"/>
        <end position="251"/>
    </location>
</feature>
<feature type="transmembrane region" description="Helical" evidence="1">
    <location>
        <begin position="75"/>
        <end position="95"/>
    </location>
</feature>
<comment type="caution">
    <text evidence="2">The sequence shown here is derived from an EMBL/GenBank/DDBJ whole genome shotgun (WGS) entry which is preliminary data.</text>
</comment>
<dbReference type="Proteomes" id="UP001500740">
    <property type="component" value="Unassembled WGS sequence"/>
</dbReference>
<gene>
    <name evidence="2" type="ORF">GCM10008935_01250</name>
</gene>
<feature type="transmembrane region" description="Helical" evidence="1">
    <location>
        <begin position="152"/>
        <end position="174"/>
    </location>
</feature>
<evidence type="ECO:0000256" key="1">
    <source>
        <dbReference type="SAM" id="Phobius"/>
    </source>
</evidence>
<evidence type="ECO:0000313" key="2">
    <source>
        <dbReference type="EMBL" id="GAA0450554.1"/>
    </source>
</evidence>
<dbReference type="RefSeq" id="WP_343781067.1">
    <property type="nucleotide sequence ID" value="NZ_BAAACZ010000002.1"/>
</dbReference>
<feature type="transmembrane region" description="Helical" evidence="1">
    <location>
        <begin position="20"/>
        <end position="41"/>
    </location>
</feature>
<organism evidence="2 3">
    <name type="scientific">Alkalibacillus silvisoli</name>
    <dbReference type="NCBI Taxonomy" id="392823"/>
    <lineage>
        <taxon>Bacteria</taxon>
        <taxon>Bacillati</taxon>
        <taxon>Bacillota</taxon>
        <taxon>Bacilli</taxon>
        <taxon>Bacillales</taxon>
        <taxon>Bacillaceae</taxon>
        <taxon>Alkalibacillus</taxon>
    </lineage>
</organism>
<keyword evidence="1" id="KW-0472">Membrane</keyword>
<keyword evidence="1" id="KW-1133">Transmembrane helix</keyword>
<dbReference type="PANTHER" id="PTHR43471">
    <property type="entry name" value="ABC TRANSPORTER PERMEASE"/>
    <property type="match status" value="1"/>
</dbReference>